<accession>A0A840FZ29</accession>
<name>A0A840FZ29_RHOTE</name>
<sequence>MSRAMILDFFASRSAHPLDDPAELRRVIAALPPDNPFKAVDEVFGWLESLQQADDVRVDRRFEAVRALDDAAQPHLRRLARDYLQSSRLSKNDERRLWSANHAYWEAAGSLYARCLRIAAADARSSGAEAFRNSATLASARLVAARGMQAKWFQFRYAAVPAAVWRELGGTYLAAEAAGVAQKPVQLYPQEPATTTVSALYLQSLALYSSSADSLSPLEIELADRLLGRFLAGFDFSPTPRADSVYWVDAGNGGAPMRLARDPQALMPTLRFFSGGASAPTIEALISQVERGDLPADLKLGAQFPPRVLLPVLQHLALYWAPKPPMREHPRHAVRTRVAVLNGFDNGFSIFAGELARLGRENEAESWVIENVSLGGFGAVVDAARGEWLKVGALLALQPAGGDNWLLGVVGRCARDASERPLVGIRTLARYPLSVQLRPRASGLAAINGIPGIWLREGGNEDEARFLLPPATFNLRETLEFFSNGGRWLLSPVELEESGEDFELARYRLRYDA</sequence>
<dbReference type="EMBL" id="JACIGE010000005">
    <property type="protein sequence ID" value="MBB4247377.1"/>
    <property type="molecule type" value="Genomic_DNA"/>
</dbReference>
<reference evidence="1 2" key="1">
    <citation type="submission" date="2020-08" db="EMBL/GenBank/DDBJ databases">
        <title>Genome sequencing of Purple Non-Sulfur Bacteria from various extreme environments.</title>
        <authorList>
            <person name="Mayer M."/>
        </authorList>
    </citation>
    <scope>NUCLEOTIDE SEQUENCE [LARGE SCALE GENOMIC DNA]</scope>
    <source>
        <strain evidence="1 2">2761</strain>
    </source>
</reference>
<proteinExistence type="predicted"/>
<evidence type="ECO:0000313" key="2">
    <source>
        <dbReference type="Proteomes" id="UP000587070"/>
    </source>
</evidence>
<protein>
    <recommendedName>
        <fullName evidence="3">PilZ domain-containing protein</fullName>
    </recommendedName>
</protein>
<gene>
    <name evidence="1" type="ORF">GGD90_001748</name>
</gene>
<keyword evidence="2" id="KW-1185">Reference proteome</keyword>
<organism evidence="1 2">
    <name type="scientific">Rhodocyclus tenuis</name>
    <name type="common">Rhodospirillum tenue</name>
    <dbReference type="NCBI Taxonomy" id="1066"/>
    <lineage>
        <taxon>Bacteria</taxon>
        <taxon>Pseudomonadati</taxon>
        <taxon>Pseudomonadota</taxon>
        <taxon>Betaproteobacteria</taxon>
        <taxon>Rhodocyclales</taxon>
        <taxon>Rhodocyclaceae</taxon>
        <taxon>Rhodocyclus</taxon>
    </lineage>
</organism>
<evidence type="ECO:0008006" key="3">
    <source>
        <dbReference type="Google" id="ProtNLM"/>
    </source>
</evidence>
<comment type="caution">
    <text evidence="1">The sequence shown here is derived from an EMBL/GenBank/DDBJ whole genome shotgun (WGS) entry which is preliminary data.</text>
</comment>
<evidence type="ECO:0000313" key="1">
    <source>
        <dbReference type="EMBL" id="MBB4247377.1"/>
    </source>
</evidence>
<dbReference type="AlphaFoldDB" id="A0A840FZ29"/>
<dbReference type="Proteomes" id="UP000587070">
    <property type="component" value="Unassembled WGS sequence"/>
</dbReference>
<dbReference type="RefSeq" id="WP_233448541.1">
    <property type="nucleotide sequence ID" value="NZ_JACIGE010000005.1"/>
</dbReference>